<feature type="transmembrane region" description="Helical" evidence="1">
    <location>
        <begin position="77"/>
        <end position="96"/>
    </location>
</feature>
<dbReference type="EMBL" id="JAGKTC010000001">
    <property type="protein sequence ID" value="MBP3984104.1"/>
    <property type="molecule type" value="Genomic_DNA"/>
</dbReference>
<keyword evidence="1" id="KW-0812">Transmembrane</keyword>
<name>A0A941ATB3_9GAMM</name>
<evidence type="ECO:0000256" key="1">
    <source>
        <dbReference type="SAM" id="Phobius"/>
    </source>
</evidence>
<dbReference type="AlphaFoldDB" id="A0A941ATB3"/>
<gene>
    <name evidence="2" type="ORF">J5837_06645</name>
</gene>
<keyword evidence="3" id="KW-1185">Reference proteome</keyword>
<organism evidence="2 3">
    <name type="scientific">Pseudoxanthomonas helianthi</name>
    <dbReference type="NCBI Taxonomy" id="1453541"/>
    <lineage>
        <taxon>Bacteria</taxon>
        <taxon>Pseudomonadati</taxon>
        <taxon>Pseudomonadota</taxon>
        <taxon>Gammaproteobacteria</taxon>
        <taxon>Lysobacterales</taxon>
        <taxon>Lysobacteraceae</taxon>
        <taxon>Pseudoxanthomonas</taxon>
    </lineage>
</organism>
<comment type="caution">
    <text evidence="2">The sequence shown here is derived from an EMBL/GenBank/DDBJ whole genome shotgun (WGS) entry which is preliminary data.</text>
</comment>
<dbReference type="Proteomes" id="UP000673447">
    <property type="component" value="Unassembled WGS sequence"/>
</dbReference>
<dbReference type="RefSeq" id="WP_210535894.1">
    <property type="nucleotide sequence ID" value="NZ_JAGKTC010000001.1"/>
</dbReference>
<reference evidence="2" key="1">
    <citation type="journal article" date="2016" name="Int. J. Syst. Evol. Microbiol.">
        <title>Pseudoxanthomonas helianthi sp. nov., isolated from roots of Jerusalem artichoke (Helianthus tuberosus).</title>
        <authorList>
            <person name="Kittiwongwattana C."/>
            <person name="Thawai C."/>
        </authorList>
    </citation>
    <scope>NUCLEOTIDE SEQUENCE</scope>
    <source>
        <strain evidence="2">110414</strain>
    </source>
</reference>
<reference evidence="2" key="2">
    <citation type="submission" date="2021-03" db="EMBL/GenBank/DDBJ databases">
        <authorList>
            <person name="Cao W."/>
        </authorList>
    </citation>
    <scope>NUCLEOTIDE SEQUENCE</scope>
    <source>
        <strain evidence="2">110414</strain>
    </source>
</reference>
<feature type="transmembrane region" description="Helical" evidence="1">
    <location>
        <begin position="116"/>
        <end position="134"/>
    </location>
</feature>
<keyword evidence="1" id="KW-1133">Transmembrane helix</keyword>
<proteinExistence type="predicted"/>
<keyword evidence="1" id="KW-0472">Membrane</keyword>
<protein>
    <submittedName>
        <fullName evidence="2">Uncharacterized protein</fullName>
    </submittedName>
</protein>
<evidence type="ECO:0000313" key="2">
    <source>
        <dbReference type="EMBL" id="MBP3984104.1"/>
    </source>
</evidence>
<accession>A0A941ATB3</accession>
<sequence>MNTPPRNHEFDERQWQAQERARIAAREGHADADPDELRIARALRRAPAMDLPADFAAQVAAQAHSQAAVDAKFEQRLLRGLGIVLGLSAAATVAWFGRDWVSALSATLPGGADATGWSMAAALCLLANWGWGAMKRLREV</sequence>
<evidence type="ECO:0000313" key="3">
    <source>
        <dbReference type="Proteomes" id="UP000673447"/>
    </source>
</evidence>